<dbReference type="GO" id="GO:0060236">
    <property type="term" value="P:regulation of mitotic spindle organization"/>
    <property type="evidence" value="ECO:0007669"/>
    <property type="project" value="TreeGrafter"/>
</dbReference>
<comment type="similarity">
    <text evidence="1">Belongs to the BORA family.</text>
</comment>
<dbReference type="GeneTree" id="ENSGT00390000013790"/>
<dbReference type="GO" id="GO:0005737">
    <property type="term" value="C:cytoplasm"/>
    <property type="evidence" value="ECO:0007669"/>
    <property type="project" value="TreeGrafter"/>
</dbReference>
<accession>A0A671TLZ4</accession>
<dbReference type="PANTHER" id="PTHR14728:SF2">
    <property type="entry name" value="PROTEIN AURORA BOREALIS"/>
    <property type="match status" value="1"/>
</dbReference>
<feature type="region of interest" description="Disordered" evidence="6">
    <location>
        <begin position="324"/>
        <end position="421"/>
    </location>
</feature>
<keyword evidence="5" id="KW-0131">Cell cycle</keyword>
<evidence type="ECO:0000256" key="4">
    <source>
        <dbReference type="ARBA" id="ARBA00022776"/>
    </source>
</evidence>
<evidence type="ECO:0000256" key="1">
    <source>
        <dbReference type="ARBA" id="ARBA00010963"/>
    </source>
</evidence>
<name>A0A671TLZ4_SPAAU</name>
<evidence type="ECO:0000313" key="8">
    <source>
        <dbReference type="Proteomes" id="UP000472265"/>
    </source>
</evidence>
<sequence length="504" mass="55113">MGDRVEIQITPETPGRPSIRNPFESPNDYHHLREALVPSPSVFKSMHCKATPPKFNWSIDEMASLLPVHIDQEEIQRQSFYLSQTRMDSDIEEKRQNAIEQFFTKGTIVPSPWASQDIRKGPQINMKIACQTTLSLPLAFDLEKVLGEYYRQEEACDGVQESLSSSSLRRKLFLDGQGSYSGSDSSSPPSPERSHTRQEIPSLSRGEGVEVVASIFASPLSCGMSVQTPSTGQFSSSPIQHGCFRDCSLGSITSPLFPDRSSPAGLISPTISPIVAYAAHTPTGSAERKQPSNLTPNNVPLDVDVASCNESPFVEGCSPIRSCSPHQLHCHNEPRSRPRPRVRCRASPPLISPILNPKLQDNQELDPSSPMARDNHPSDTESASLDPMEPVKMDEDKGIEGSLEDEEEEGGGPLGQLTSSRMGNVSATESSHMFLSLLAEGSSIRYDSSMQVDSGYNTTSAGTASLIDGLTSDYLCKESFSPNMAEEAFQVTRHAKVKAFHPHH</sequence>
<reference evidence="7" key="1">
    <citation type="submission" date="2021-04" db="EMBL/GenBank/DDBJ databases">
        <authorList>
            <consortium name="Wellcome Sanger Institute Data Sharing"/>
        </authorList>
    </citation>
    <scope>NUCLEOTIDE SEQUENCE [LARGE SCALE GENOMIC DNA]</scope>
</reference>
<evidence type="ECO:0000313" key="7">
    <source>
        <dbReference type="Ensembl" id="ENSSAUP00010003038.1"/>
    </source>
</evidence>
<feature type="compositionally biased region" description="Basic and acidic residues" evidence="6">
    <location>
        <begin position="389"/>
        <end position="399"/>
    </location>
</feature>
<dbReference type="PANTHER" id="PTHR14728">
    <property type="entry name" value="PROTEIN AURORA BOREALIS"/>
    <property type="match status" value="1"/>
</dbReference>
<organism evidence="7 8">
    <name type="scientific">Sparus aurata</name>
    <name type="common">Gilthead sea bream</name>
    <dbReference type="NCBI Taxonomy" id="8175"/>
    <lineage>
        <taxon>Eukaryota</taxon>
        <taxon>Metazoa</taxon>
        <taxon>Chordata</taxon>
        <taxon>Craniata</taxon>
        <taxon>Vertebrata</taxon>
        <taxon>Euteleostomi</taxon>
        <taxon>Actinopterygii</taxon>
        <taxon>Neopterygii</taxon>
        <taxon>Teleostei</taxon>
        <taxon>Neoteleostei</taxon>
        <taxon>Acanthomorphata</taxon>
        <taxon>Eupercaria</taxon>
        <taxon>Spariformes</taxon>
        <taxon>Sparidae</taxon>
        <taxon>Sparus</taxon>
    </lineage>
</organism>
<keyword evidence="3" id="KW-0132">Cell division</keyword>
<feature type="compositionally biased region" description="Low complexity" evidence="6">
    <location>
        <begin position="177"/>
        <end position="187"/>
    </location>
</feature>
<reference evidence="7" key="3">
    <citation type="submission" date="2025-09" db="UniProtKB">
        <authorList>
            <consortium name="Ensembl"/>
        </authorList>
    </citation>
    <scope>IDENTIFICATION</scope>
</reference>
<dbReference type="PRINTS" id="PR02038">
    <property type="entry name" value="AURORABORA"/>
</dbReference>
<dbReference type="GO" id="GO:0005634">
    <property type="term" value="C:nucleus"/>
    <property type="evidence" value="ECO:0007669"/>
    <property type="project" value="TreeGrafter"/>
</dbReference>
<gene>
    <name evidence="7" type="primary">BORA</name>
    <name evidence="7" type="synonym">bora</name>
</gene>
<dbReference type="InterPro" id="IPR023252">
    <property type="entry name" value="Aurora_borealis_protein"/>
</dbReference>
<evidence type="ECO:0000256" key="5">
    <source>
        <dbReference type="ARBA" id="ARBA00023306"/>
    </source>
</evidence>
<dbReference type="AlphaFoldDB" id="A0A671TLZ4"/>
<keyword evidence="4" id="KW-0498">Mitosis</keyword>
<evidence type="ECO:0000256" key="3">
    <source>
        <dbReference type="ARBA" id="ARBA00022618"/>
    </source>
</evidence>
<feature type="region of interest" description="Disordered" evidence="6">
    <location>
        <begin position="177"/>
        <end position="206"/>
    </location>
</feature>
<dbReference type="Proteomes" id="UP000472265">
    <property type="component" value="Chromosome 15"/>
</dbReference>
<dbReference type="GO" id="GO:0007088">
    <property type="term" value="P:regulation of mitotic nuclear division"/>
    <property type="evidence" value="ECO:0007669"/>
    <property type="project" value="TreeGrafter"/>
</dbReference>
<dbReference type="Pfam" id="PF15280">
    <property type="entry name" value="BORA_N"/>
    <property type="match status" value="2"/>
</dbReference>
<keyword evidence="8" id="KW-1185">Reference proteome</keyword>
<evidence type="ECO:0000256" key="2">
    <source>
        <dbReference type="ARBA" id="ARBA00020055"/>
    </source>
</evidence>
<dbReference type="GO" id="GO:0019901">
    <property type="term" value="F:protein kinase binding"/>
    <property type="evidence" value="ECO:0007669"/>
    <property type="project" value="TreeGrafter"/>
</dbReference>
<dbReference type="GO" id="GO:0051301">
    <property type="term" value="P:cell division"/>
    <property type="evidence" value="ECO:0007669"/>
    <property type="project" value="UniProtKB-KW"/>
</dbReference>
<proteinExistence type="inferred from homology"/>
<dbReference type="Ensembl" id="ENSSAUT00010003251.1">
    <property type="protein sequence ID" value="ENSSAUP00010003038.1"/>
    <property type="gene ID" value="ENSSAUG00010001545.1"/>
</dbReference>
<reference evidence="7" key="2">
    <citation type="submission" date="2025-08" db="UniProtKB">
        <authorList>
            <consortium name="Ensembl"/>
        </authorList>
    </citation>
    <scope>IDENTIFICATION</scope>
</reference>
<evidence type="ECO:0000256" key="6">
    <source>
        <dbReference type="SAM" id="MobiDB-lite"/>
    </source>
</evidence>
<protein>
    <recommendedName>
        <fullName evidence="2">Protein aurora borealis</fullName>
    </recommendedName>
</protein>